<comment type="caution">
    <text evidence="1">The sequence shown here is derived from an EMBL/GenBank/DDBJ whole genome shotgun (WGS) entry which is preliminary data.</text>
</comment>
<evidence type="ECO:0000313" key="1">
    <source>
        <dbReference type="EMBL" id="GLR16017.1"/>
    </source>
</evidence>
<dbReference type="Proteomes" id="UP001156666">
    <property type="component" value="Unassembled WGS sequence"/>
</dbReference>
<protein>
    <submittedName>
        <fullName evidence="1">Uncharacterized protein</fullName>
    </submittedName>
</protein>
<proteinExistence type="predicted"/>
<dbReference type="EMBL" id="BSOH01000002">
    <property type="protein sequence ID" value="GLR16017.1"/>
    <property type="molecule type" value="Genomic_DNA"/>
</dbReference>
<evidence type="ECO:0000313" key="2">
    <source>
        <dbReference type="Proteomes" id="UP001156666"/>
    </source>
</evidence>
<organism evidence="1 2">
    <name type="scientific">Portibacter lacus</name>
    <dbReference type="NCBI Taxonomy" id="1099794"/>
    <lineage>
        <taxon>Bacteria</taxon>
        <taxon>Pseudomonadati</taxon>
        <taxon>Bacteroidota</taxon>
        <taxon>Saprospiria</taxon>
        <taxon>Saprospirales</taxon>
        <taxon>Haliscomenobacteraceae</taxon>
        <taxon>Portibacter</taxon>
    </lineage>
</organism>
<reference evidence="1" key="1">
    <citation type="journal article" date="2014" name="Int. J. Syst. Evol. Microbiol.">
        <title>Complete genome sequence of Corynebacterium casei LMG S-19264T (=DSM 44701T), isolated from a smear-ripened cheese.</title>
        <authorList>
            <consortium name="US DOE Joint Genome Institute (JGI-PGF)"/>
            <person name="Walter F."/>
            <person name="Albersmeier A."/>
            <person name="Kalinowski J."/>
            <person name="Ruckert C."/>
        </authorList>
    </citation>
    <scope>NUCLEOTIDE SEQUENCE</scope>
    <source>
        <strain evidence="1">NBRC 108769</strain>
    </source>
</reference>
<gene>
    <name evidence="1" type="ORF">GCM10007940_06320</name>
</gene>
<name>A0AA37WDG9_9BACT</name>
<reference evidence="1" key="2">
    <citation type="submission" date="2023-01" db="EMBL/GenBank/DDBJ databases">
        <title>Draft genome sequence of Portibacter lacus strain NBRC 108769.</title>
        <authorList>
            <person name="Sun Q."/>
            <person name="Mori K."/>
        </authorList>
    </citation>
    <scope>NUCLEOTIDE SEQUENCE</scope>
    <source>
        <strain evidence="1">NBRC 108769</strain>
    </source>
</reference>
<accession>A0AA37WDG9</accession>
<sequence length="136" mass="15921">MACDRVLITPPPVSQSDMWNCHSETKWDSLSTKENLIGVWEQEFVSCFWFPEKATYVESGALTVEFKSDNTLVVKENGEPRQTSIWKMVNIEIGLFYLEHDPPVRELNGRILFCDDRVEFNASYRDLCDNYFLRIE</sequence>
<keyword evidence="2" id="KW-1185">Reference proteome</keyword>
<dbReference type="AlphaFoldDB" id="A0AA37WDG9"/>